<protein>
    <recommendedName>
        <fullName evidence="1">Transposase Tc1-like domain-containing protein</fullName>
    </recommendedName>
</protein>
<evidence type="ECO:0000259" key="1">
    <source>
        <dbReference type="Pfam" id="PF01498"/>
    </source>
</evidence>
<organism evidence="2 3">
    <name type="scientific">Rhipicephalus sanguineus</name>
    <name type="common">Brown dog tick</name>
    <name type="synonym">Ixodes sanguineus</name>
    <dbReference type="NCBI Taxonomy" id="34632"/>
    <lineage>
        <taxon>Eukaryota</taxon>
        <taxon>Metazoa</taxon>
        <taxon>Ecdysozoa</taxon>
        <taxon>Arthropoda</taxon>
        <taxon>Chelicerata</taxon>
        <taxon>Arachnida</taxon>
        <taxon>Acari</taxon>
        <taxon>Parasitiformes</taxon>
        <taxon>Ixodida</taxon>
        <taxon>Ixodoidea</taxon>
        <taxon>Ixodidae</taxon>
        <taxon>Rhipicephalinae</taxon>
        <taxon>Rhipicephalus</taxon>
        <taxon>Rhipicephalus</taxon>
    </lineage>
</organism>
<dbReference type="GO" id="GO:0015074">
    <property type="term" value="P:DNA integration"/>
    <property type="evidence" value="ECO:0007669"/>
    <property type="project" value="InterPro"/>
</dbReference>
<accession>A0A9D4Q518</accession>
<evidence type="ECO:0000313" key="2">
    <source>
        <dbReference type="EMBL" id="KAH7968166.1"/>
    </source>
</evidence>
<reference evidence="2" key="2">
    <citation type="submission" date="2021-09" db="EMBL/GenBank/DDBJ databases">
        <authorList>
            <person name="Jia N."/>
            <person name="Wang J."/>
            <person name="Shi W."/>
            <person name="Du L."/>
            <person name="Sun Y."/>
            <person name="Zhan W."/>
            <person name="Jiang J."/>
            <person name="Wang Q."/>
            <person name="Zhang B."/>
            <person name="Ji P."/>
            <person name="Sakyi L.B."/>
            <person name="Cui X."/>
            <person name="Yuan T."/>
            <person name="Jiang B."/>
            <person name="Yang W."/>
            <person name="Lam T.T.-Y."/>
            <person name="Chang Q."/>
            <person name="Ding S."/>
            <person name="Wang X."/>
            <person name="Zhu J."/>
            <person name="Ruan X."/>
            <person name="Zhao L."/>
            <person name="Wei J."/>
            <person name="Que T."/>
            <person name="Du C."/>
            <person name="Cheng J."/>
            <person name="Dai P."/>
            <person name="Han X."/>
            <person name="Huang E."/>
            <person name="Gao Y."/>
            <person name="Liu J."/>
            <person name="Shao H."/>
            <person name="Ye R."/>
            <person name="Li L."/>
            <person name="Wei W."/>
            <person name="Wang X."/>
            <person name="Wang C."/>
            <person name="Huo Q."/>
            <person name="Li W."/>
            <person name="Guo W."/>
            <person name="Chen H."/>
            <person name="Chen S."/>
            <person name="Zhou L."/>
            <person name="Zhou L."/>
            <person name="Ni X."/>
            <person name="Tian J."/>
            <person name="Zhou Y."/>
            <person name="Sheng Y."/>
            <person name="Liu T."/>
            <person name="Pan Y."/>
            <person name="Xia L."/>
            <person name="Li J."/>
            <person name="Zhao F."/>
            <person name="Cao W."/>
        </authorList>
    </citation>
    <scope>NUCLEOTIDE SEQUENCE</scope>
    <source>
        <strain evidence="2">Rsan-2018</strain>
        <tissue evidence="2">Larvae</tissue>
    </source>
</reference>
<dbReference type="AlphaFoldDB" id="A0A9D4Q518"/>
<dbReference type="GO" id="GO:0003677">
    <property type="term" value="F:DNA binding"/>
    <property type="evidence" value="ECO:0007669"/>
    <property type="project" value="InterPro"/>
</dbReference>
<sequence>MILGRTQERVAFELTARFSGGNEKHCSRTVCPACANSPAARIASRKQVRVVCRARRPKATTEDEDALIVATVVENPFQSARQVREQLDVDTSLAAVRRRLRSAGLRNFVAVRKPVVTASNSKSRLQFAEAQTSWMADAWGR</sequence>
<reference evidence="2" key="1">
    <citation type="journal article" date="2020" name="Cell">
        <title>Large-Scale Comparative Analyses of Tick Genomes Elucidate Their Genetic Diversity and Vector Capacities.</title>
        <authorList>
            <consortium name="Tick Genome and Microbiome Consortium (TIGMIC)"/>
            <person name="Jia N."/>
            <person name="Wang J."/>
            <person name="Shi W."/>
            <person name="Du L."/>
            <person name="Sun Y."/>
            <person name="Zhan W."/>
            <person name="Jiang J.F."/>
            <person name="Wang Q."/>
            <person name="Zhang B."/>
            <person name="Ji P."/>
            <person name="Bell-Sakyi L."/>
            <person name="Cui X.M."/>
            <person name="Yuan T.T."/>
            <person name="Jiang B.G."/>
            <person name="Yang W.F."/>
            <person name="Lam T.T."/>
            <person name="Chang Q.C."/>
            <person name="Ding S.J."/>
            <person name="Wang X.J."/>
            <person name="Zhu J.G."/>
            <person name="Ruan X.D."/>
            <person name="Zhao L."/>
            <person name="Wei J.T."/>
            <person name="Ye R.Z."/>
            <person name="Que T.C."/>
            <person name="Du C.H."/>
            <person name="Zhou Y.H."/>
            <person name="Cheng J.X."/>
            <person name="Dai P.F."/>
            <person name="Guo W.B."/>
            <person name="Han X.H."/>
            <person name="Huang E.J."/>
            <person name="Li L.F."/>
            <person name="Wei W."/>
            <person name="Gao Y.C."/>
            <person name="Liu J.Z."/>
            <person name="Shao H.Z."/>
            <person name="Wang X."/>
            <person name="Wang C.C."/>
            <person name="Yang T.C."/>
            <person name="Huo Q.B."/>
            <person name="Li W."/>
            <person name="Chen H.Y."/>
            <person name="Chen S.E."/>
            <person name="Zhou L.G."/>
            <person name="Ni X.B."/>
            <person name="Tian J.H."/>
            <person name="Sheng Y."/>
            <person name="Liu T."/>
            <person name="Pan Y.S."/>
            <person name="Xia L.Y."/>
            <person name="Li J."/>
            <person name="Zhao F."/>
            <person name="Cao W.C."/>
        </authorList>
    </citation>
    <scope>NUCLEOTIDE SEQUENCE</scope>
    <source>
        <strain evidence="2">Rsan-2018</strain>
    </source>
</reference>
<proteinExistence type="predicted"/>
<dbReference type="Proteomes" id="UP000821837">
    <property type="component" value="Unassembled WGS sequence"/>
</dbReference>
<feature type="domain" description="Transposase Tc1-like" evidence="1">
    <location>
        <begin position="68"/>
        <end position="130"/>
    </location>
</feature>
<evidence type="ECO:0000313" key="3">
    <source>
        <dbReference type="Proteomes" id="UP000821837"/>
    </source>
</evidence>
<comment type="caution">
    <text evidence="2">The sequence shown here is derived from an EMBL/GenBank/DDBJ whole genome shotgun (WGS) entry which is preliminary data.</text>
</comment>
<dbReference type="Pfam" id="PF01498">
    <property type="entry name" value="HTH_Tnp_Tc3_2"/>
    <property type="match status" value="1"/>
</dbReference>
<gene>
    <name evidence="2" type="ORF">HPB52_006387</name>
</gene>
<dbReference type="VEuPathDB" id="VectorBase:RSAN_028306"/>
<dbReference type="InterPro" id="IPR002492">
    <property type="entry name" value="Transposase_Tc1-like"/>
</dbReference>
<dbReference type="GO" id="GO:0006313">
    <property type="term" value="P:DNA transposition"/>
    <property type="evidence" value="ECO:0007669"/>
    <property type="project" value="InterPro"/>
</dbReference>
<name>A0A9D4Q518_RHISA</name>
<dbReference type="EMBL" id="JABSTV010001248">
    <property type="protein sequence ID" value="KAH7968166.1"/>
    <property type="molecule type" value="Genomic_DNA"/>
</dbReference>
<keyword evidence="3" id="KW-1185">Reference proteome</keyword>